<comment type="catalytic activity">
    <reaction evidence="7">
        <text>a hydroperoxide + [thioredoxin]-dithiol = an alcohol + [thioredoxin]-disulfide + H2O</text>
        <dbReference type="Rhea" id="RHEA:62620"/>
        <dbReference type="Rhea" id="RHEA-COMP:10698"/>
        <dbReference type="Rhea" id="RHEA-COMP:10700"/>
        <dbReference type="ChEBI" id="CHEBI:15377"/>
        <dbReference type="ChEBI" id="CHEBI:29950"/>
        <dbReference type="ChEBI" id="CHEBI:30879"/>
        <dbReference type="ChEBI" id="CHEBI:35924"/>
        <dbReference type="ChEBI" id="CHEBI:50058"/>
        <dbReference type="EC" id="1.11.1.24"/>
    </reaction>
</comment>
<dbReference type="InterPro" id="IPR000866">
    <property type="entry name" value="AhpC/TSA"/>
</dbReference>
<evidence type="ECO:0000313" key="9">
    <source>
        <dbReference type="EMBL" id="KAL3642765.1"/>
    </source>
</evidence>
<evidence type="ECO:0000256" key="2">
    <source>
        <dbReference type="ARBA" id="ARBA00013017"/>
    </source>
</evidence>
<dbReference type="InterPro" id="IPR019479">
    <property type="entry name" value="Peroxiredoxin_C"/>
</dbReference>
<keyword evidence="4" id="KW-0560">Oxidoreductase</keyword>
<dbReference type="EC" id="1.11.1.24" evidence="2"/>
<organism evidence="9 10">
    <name type="scientific">Castilleja foliolosa</name>
    <dbReference type="NCBI Taxonomy" id="1961234"/>
    <lineage>
        <taxon>Eukaryota</taxon>
        <taxon>Viridiplantae</taxon>
        <taxon>Streptophyta</taxon>
        <taxon>Embryophyta</taxon>
        <taxon>Tracheophyta</taxon>
        <taxon>Spermatophyta</taxon>
        <taxon>Magnoliopsida</taxon>
        <taxon>eudicotyledons</taxon>
        <taxon>Gunneridae</taxon>
        <taxon>Pentapetalae</taxon>
        <taxon>asterids</taxon>
        <taxon>lamiids</taxon>
        <taxon>Lamiales</taxon>
        <taxon>Orobanchaceae</taxon>
        <taxon>Pedicularideae</taxon>
        <taxon>Castillejinae</taxon>
        <taxon>Castilleja</taxon>
    </lineage>
</organism>
<protein>
    <recommendedName>
        <fullName evidence="2">thioredoxin-dependent peroxiredoxin</fullName>
        <ecNumber evidence="2">1.11.1.24</ecNumber>
    </recommendedName>
</protein>
<dbReference type="PANTHER" id="PTHR10681:SF128">
    <property type="entry name" value="THIOREDOXIN-DEPENDENT PEROXIDE REDUCTASE, MITOCHONDRIAL"/>
    <property type="match status" value="1"/>
</dbReference>
<accession>A0ABD3DKD1</accession>
<dbReference type="Gene3D" id="3.40.30.10">
    <property type="entry name" value="Glutaredoxin"/>
    <property type="match status" value="1"/>
</dbReference>
<dbReference type="InterPro" id="IPR036249">
    <property type="entry name" value="Thioredoxin-like_sf"/>
</dbReference>
<dbReference type="Pfam" id="PF10417">
    <property type="entry name" value="1-cysPrx_C"/>
    <property type="match status" value="1"/>
</dbReference>
<comment type="function">
    <text evidence="6">Thiol-specific peroxidase that catalyzes the reduction of hydrogen peroxide and organic hydroperoxides to water and alcohols, respectively. Plays a role in cell protection against oxidative stress by detoxifying peroxides. May be an antioxidant enzyme particularly in the developing shoot and photosynthesizing leaf.</text>
</comment>
<dbReference type="InterPro" id="IPR050217">
    <property type="entry name" value="Peroxiredoxin"/>
</dbReference>
<feature type="domain" description="Thioredoxin" evidence="8">
    <location>
        <begin position="76"/>
        <end position="235"/>
    </location>
</feature>
<dbReference type="PROSITE" id="PS51352">
    <property type="entry name" value="THIOREDOXIN_2"/>
    <property type="match status" value="1"/>
</dbReference>
<evidence type="ECO:0000256" key="1">
    <source>
        <dbReference type="ARBA" id="ARBA00009796"/>
    </source>
</evidence>
<reference evidence="10" key="1">
    <citation type="journal article" date="2024" name="IScience">
        <title>Strigolactones Initiate the Formation of Haustorium-like Structures in Castilleja.</title>
        <authorList>
            <person name="Buerger M."/>
            <person name="Peterson D."/>
            <person name="Chory J."/>
        </authorList>
    </citation>
    <scope>NUCLEOTIDE SEQUENCE [LARGE SCALE GENOMIC DNA]</scope>
</reference>
<evidence type="ECO:0000256" key="3">
    <source>
        <dbReference type="ARBA" id="ARBA00022862"/>
    </source>
</evidence>
<keyword evidence="5" id="KW-1015">Disulfide bond</keyword>
<dbReference type="Proteomes" id="UP001632038">
    <property type="component" value="Unassembled WGS sequence"/>
</dbReference>
<dbReference type="GO" id="GO:0045454">
    <property type="term" value="P:cell redox homeostasis"/>
    <property type="evidence" value="ECO:0007669"/>
    <property type="project" value="UniProtKB-ARBA"/>
</dbReference>
<comment type="caution">
    <text evidence="9">The sequence shown here is derived from an EMBL/GenBank/DDBJ whole genome shotgun (WGS) entry which is preliminary data.</text>
</comment>
<evidence type="ECO:0000256" key="5">
    <source>
        <dbReference type="ARBA" id="ARBA00023157"/>
    </source>
</evidence>
<dbReference type="InterPro" id="IPR013766">
    <property type="entry name" value="Thioredoxin_domain"/>
</dbReference>
<dbReference type="CDD" id="cd03015">
    <property type="entry name" value="PRX_Typ2cys"/>
    <property type="match status" value="1"/>
</dbReference>
<dbReference type="FunFam" id="3.40.30.10:FF:000063">
    <property type="entry name" value="2-Cys peroxiredoxin BAS1, chloroplastic"/>
    <property type="match status" value="1"/>
</dbReference>
<dbReference type="SUPFAM" id="SSF52833">
    <property type="entry name" value="Thioredoxin-like"/>
    <property type="match status" value="1"/>
</dbReference>
<keyword evidence="10" id="KW-1185">Reference proteome</keyword>
<evidence type="ECO:0000256" key="6">
    <source>
        <dbReference type="ARBA" id="ARBA00045169"/>
    </source>
</evidence>
<comment type="similarity">
    <text evidence="1">Belongs to the peroxiredoxin family. AhpC/Prx1 subfamily.</text>
</comment>
<gene>
    <name evidence="9" type="ORF">CASFOL_013580</name>
</gene>
<proteinExistence type="inferred from homology"/>
<sequence length="269" mass="29400">MACSAAAPTMAAALILSNPISKACYLSPKSSVSSKSISLTSSFSGRPFVSSAPRLLSSTSSSSKRRSFTVRASELPLVGNTAPDFEARLFLIRNLSRVKLSEYIGKKYVILFFYPLDFTFVCPTEITAFSDRYQEFEKLNTEILGVSVDSVFSHLSWVQTDRKSGGLGDLTYPLVSDITKSISKSYGVLIPDQGIALRGLFIIGKEGVIQHSTINNLGIGRSVDETLRTLQALQYVQDNPDQVCPAGWKPGEKSMKPDPKLSKEYFSAI</sequence>
<dbReference type="AlphaFoldDB" id="A0ABD3DKD1"/>
<evidence type="ECO:0000313" key="10">
    <source>
        <dbReference type="Proteomes" id="UP001632038"/>
    </source>
</evidence>
<dbReference type="EMBL" id="JAVIJP010000016">
    <property type="protein sequence ID" value="KAL3642765.1"/>
    <property type="molecule type" value="Genomic_DNA"/>
</dbReference>
<evidence type="ECO:0000256" key="4">
    <source>
        <dbReference type="ARBA" id="ARBA00023002"/>
    </source>
</evidence>
<dbReference type="Pfam" id="PF00578">
    <property type="entry name" value="AhpC-TSA"/>
    <property type="match status" value="1"/>
</dbReference>
<name>A0ABD3DKD1_9LAMI</name>
<dbReference type="GO" id="GO:0140824">
    <property type="term" value="F:thioredoxin-dependent peroxiredoxin activity"/>
    <property type="evidence" value="ECO:0007669"/>
    <property type="project" value="UniProtKB-EC"/>
</dbReference>
<dbReference type="GO" id="GO:0010319">
    <property type="term" value="C:stromule"/>
    <property type="evidence" value="ECO:0007669"/>
    <property type="project" value="UniProtKB-ARBA"/>
</dbReference>
<evidence type="ECO:0000256" key="7">
    <source>
        <dbReference type="ARBA" id="ARBA00049091"/>
    </source>
</evidence>
<evidence type="ECO:0000259" key="8">
    <source>
        <dbReference type="PROSITE" id="PS51352"/>
    </source>
</evidence>
<dbReference type="PANTHER" id="PTHR10681">
    <property type="entry name" value="THIOREDOXIN PEROXIDASE"/>
    <property type="match status" value="1"/>
</dbReference>
<keyword evidence="3" id="KW-0049">Antioxidant</keyword>